<evidence type="ECO:0000313" key="2">
    <source>
        <dbReference type="Proteomes" id="UP000324222"/>
    </source>
</evidence>
<evidence type="ECO:0000313" key="1">
    <source>
        <dbReference type="EMBL" id="MPC65895.1"/>
    </source>
</evidence>
<dbReference type="AlphaFoldDB" id="A0A5B7H878"/>
<reference evidence="1 2" key="1">
    <citation type="submission" date="2019-05" db="EMBL/GenBank/DDBJ databases">
        <title>Another draft genome of Portunus trituberculatus and its Hox gene families provides insights of decapod evolution.</title>
        <authorList>
            <person name="Jeong J.-H."/>
            <person name="Song I."/>
            <person name="Kim S."/>
            <person name="Choi T."/>
            <person name="Kim D."/>
            <person name="Ryu S."/>
            <person name="Kim W."/>
        </authorList>
    </citation>
    <scope>NUCLEOTIDE SEQUENCE [LARGE SCALE GENOMIC DNA]</scope>
    <source>
        <tissue evidence="1">Muscle</tissue>
    </source>
</reference>
<comment type="caution">
    <text evidence="1">The sequence shown here is derived from an EMBL/GenBank/DDBJ whole genome shotgun (WGS) entry which is preliminary data.</text>
</comment>
<dbReference type="EMBL" id="VSRR010023984">
    <property type="protein sequence ID" value="MPC65895.1"/>
    <property type="molecule type" value="Genomic_DNA"/>
</dbReference>
<sequence>MSARFHEHFSAIVQCLSLSRTLVRHWAYLDSVHGLYCDFLVPGDHLAVTSRICRVAANGLNLISLWRMMLQRAVWLPHSEGRDC</sequence>
<organism evidence="1 2">
    <name type="scientific">Portunus trituberculatus</name>
    <name type="common">Swimming crab</name>
    <name type="synonym">Neptunus trituberculatus</name>
    <dbReference type="NCBI Taxonomy" id="210409"/>
    <lineage>
        <taxon>Eukaryota</taxon>
        <taxon>Metazoa</taxon>
        <taxon>Ecdysozoa</taxon>
        <taxon>Arthropoda</taxon>
        <taxon>Crustacea</taxon>
        <taxon>Multicrustacea</taxon>
        <taxon>Malacostraca</taxon>
        <taxon>Eumalacostraca</taxon>
        <taxon>Eucarida</taxon>
        <taxon>Decapoda</taxon>
        <taxon>Pleocyemata</taxon>
        <taxon>Brachyura</taxon>
        <taxon>Eubrachyura</taxon>
        <taxon>Portunoidea</taxon>
        <taxon>Portunidae</taxon>
        <taxon>Portuninae</taxon>
        <taxon>Portunus</taxon>
    </lineage>
</organism>
<proteinExistence type="predicted"/>
<accession>A0A5B7H878</accession>
<gene>
    <name evidence="1" type="ORF">E2C01_060033</name>
</gene>
<dbReference type="Proteomes" id="UP000324222">
    <property type="component" value="Unassembled WGS sequence"/>
</dbReference>
<keyword evidence="2" id="KW-1185">Reference proteome</keyword>
<name>A0A5B7H878_PORTR</name>
<protein>
    <submittedName>
        <fullName evidence="1">Uncharacterized protein</fullName>
    </submittedName>
</protein>